<feature type="transmembrane region" description="Helical" evidence="6">
    <location>
        <begin position="339"/>
        <end position="359"/>
    </location>
</feature>
<dbReference type="AlphaFoldDB" id="A0A1U7JBN6"/>
<keyword evidence="5 6" id="KW-0472">Membrane</keyword>
<dbReference type="InterPro" id="IPR036259">
    <property type="entry name" value="MFS_trans_sf"/>
</dbReference>
<feature type="transmembrane region" description="Helical" evidence="6">
    <location>
        <begin position="245"/>
        <end position="268"/>
    </location>
</feature>
<evidence type="ECO:0000256" key="6">
    <source>
        <dbReference type="SAM" id="Phobius"/>
    </source>
</evidence>
<dbReference type="GO" id="GO:0022857">
    <property type="term" value="F:transmembrane transporter activity"/>
    <property type="evidence" value="ECO:0007669"/>
    <property type="project" value="InterPro"/>
</dbReference>
<dbReference type="SUPFAM" id="SSF103473">
    <property type="entry name" value="MFS general substrate transporter"/>
    <property type="match status" value="1"/>
</dbReference>
<evidence type="ECO:0000256" key="5">
    <source>
        <dbReference type="ARBA" id="ARBA00023136"/>
    </source>
</evidence>
<dbReference type="Gene3D" id="1.20.1250.20">
    <property type="entry name" value="MFS general substrate transporter like domains"/>
    <property type="match status" value="1"/>
</dbReference>
<evidence type="ECO:0000256" key="3">
    <source>
        <dbReference type="ARBA" id="ARBA00022692"/>
    </source>
</evidence>
<sequence>MDSEPPSLRLLITMNLGFWGVQIGNGLQTAHASAVFESLGAEASQLPLLWLGAPLMGLLAQPIVGELSDRTVSRWGKRQPYFLGGAVIGAAMLVTMPMATSLMQAVALYWVLQLALNVSVAPSRPFVGDLLSPAHRTLGYSLQGFCIGLGTICAAGLPWMLEHVFRLEPVSHAGIPDVIRGAYWVGAAFCLVGTLATFWAVEEPTHEVMALPHEPAGDRLPMLAAIAQAVTDLPPMMRHLAAVQALSWAGIYCIFVYLPNAIALNVLATPDRSITSYAHGVEWAGLCTAFYNLVCLGVSWAIPSLSQRWGRVTVHACFLMAGCVGLLSLLLVHSRYPVLLSMVGLGIAWASILSIPYSLLMDDLAEGQSGVYMGIFNGFITLPQIAMSLGFGWVMKALLQDNRLWALALGGIFLGLAALLMLRVPEPTGADESKSASALATAQK</sequence>
<feature type="transmembrane region" description="Helical" evidence="6">
    <location>
        <begin position="404"/>
        <end position="424"/>
    </location>
</feature>
<protein>
    <recommendedName>
        <fullName evidence="9">MFS transporter</fullName>
    </recommendedName>
</protein>
<keyword evidence="4 6" id="KW-1133">Transmembrane helix</keyword>
<dbReference type="EMBL" id="MRCG01000001">
    <property type="protein sequence ID" value="OKH51198.1"/>
    <property type="molecule type" value="Genomic_DNA"/>
</dbReference>
<feature type="transmembrane region" description="Helical" evidence="6">
    <location>
        <begin position="48"/>
        <end position="68"/>
    </location>
</feature>
<evidence type="ECO:0008006" key="9">
    <source>
        <dbReference type="Google" id="ProtNLM"/>
    </source>
</evidence>
<feature type="transmembrane region" description="Helical" evidence="6">
    <location>
        <begin position="371"/>
        <end position="392"/>
    </location>
</feature>
<gene>
    <name evidence="7" type="ORF">NIES30_00415</name>
</gene>
<feature type="transmembrane region" description="Helical" evidence="6">
    <location>
        <begin position="182"/>
        <end position="201"/>
    </location>
</feature>
<evidence type="ECO:0000256" key="4">
    <source>
        <dbReference type="ARBA" id="ARBA00022989"/>
    </source>
</evidence>
<feature type="transmembrane region" description="Helical" evidence="6">
    <location>
        <begin position="140"/>
        <end position="161"/>
    </location>
</feature>
<dbReference type="GO" id="GO:0016020">
    <property type="term" value="C:membrane"/>
    <property type="evidence" value="ECO:0007669"/>
    <property type="project" value="UniProtKB-SubCell"/>
</dbReference>
<evidence type="ECO:0000256" key="2">
    <source>
        <dbReference type="ARBA" id="ARBA00022448"/>
    </source>
</evidence>
<name>A0A1U7JBN6_9CYAN</name>
<organism evidence="7 8">
    <name type="scientific">Phormidium tenue NIES-30</name>
    <dbReference type="NCBI Taxonomy" id="549789"/>
    <lineage>
        <taxon>Bacteria</taxon>
        <taxon>Bacillati</taxon>
        <taxon>Cyanobacteriota</taxon>
        <taxon>Cyanophyceae</taxon>
        <taxon>Oscillatoriophycideae</taxon>
        <taxon>Oscillatoriales</taxon>
        <taxon>Oscillatoriaceae</taxon>
        <taxon>Phormidium</taxon>
    </lineage>
</organism>
<dbReference type="Pfam" id="PF07690">
    <property type="entry name" value="MFS_1"/>
    <property type="match status" value="1"/>
</dbReference>
<dbReference type="Proteomes" id="UP000185557">
    <property type="component" value="Unassembled WGS sequence"/>
</dbReference>
<feature type="transmembrane region" description="Helical" evidence="6">
    <location>
        <begin position="280"/>
        <end position="300"/>
    </location>
</feature>
<feature type="transmembrane region" description="Helical" evidence="6">
    <location>
        <begin position="312"/>
        <end position="332"/>
    </location>
</feature>
<evidence type="ECO:0000313" key="7">
    <source>
        <dbReference type="EMBL" id="OKH51198.1"/>
    </source>
</evidence>
<reference evidence="7 8" key="1">
    <citation type="submission" date="2016-11" db="EMBL/GenBank/DDBJ databases">
        <title>Draft Genome Sequences of Nine Cyanobacterial Strains from Diverse Habitats.</title>
        <authorList>
            <person name="Zhu T."/>
            <person name="Hou S."/>
            <person name="Lu X."/>
            <person name="Hess W.R."/>
        </authorList>
    </citation>
    <scope>NUCLEOTIDE SEQUENCE [LARGE SCALE GENOMIC DNA]</scope>
    <source>
        <strain evidence="7 8">NIES-30</strain>
    </source>
</reference>
<evidence type="ECO:0000256" key="1">
    <source>
        <dbReference type="ARBA" id="ARBA00004141"/>
    </source>
</evidence>
<dbReference type="InterPro" id="IPR011701">
    <property type="entry name" value="MFS"/>
</dbReference>
<dbReference type="STRING" id="549789.NIES30_00415"/>
<comment type="subcellular location">
    <subcellularLocation>
        <location evidence="1">Membrane</location>
        <topology evidence="1">Multi-pass membrane protein</topology>
    </subcellularLocation>
</comment>
<keyword evidence="2" id="KW-0813">Transport</keyword>
<feature type="transmembrane region" description="Helical" evidence="6">
    <location>
        <begin position="80"/>
        <end position="112"/>
    </location>
</feature>
<dbReference type="PANTHER" id="PTHR19432:SF35">
    <property type="entry name" value="SOLUTE CARRIER FAMILY 45 MEMBER 3 ISOFORM X1"/>
    <property type="match status" value="1"/>
</dbReference>
<comment type="caution">
    <text evidence="7">The sequence shown here is derived from an EMBL/GenBank/DDBJ whole genome shotgun (WGS) entry which is preliminary data.</text>
</comment>
<dbReference type="PANTHER" id="PTHR19432">
    <property type="entry name" value="SUGAR TRANSPORTER"/>
    <property type="match status" value="1"/>
</dbReference>
<proteinExistence type="predicted"/>
<keyword evidence="8" id="KW-1185">Reference proteome</keyword>
<keyword evidence="3 6" id="KW-0812">Transmembrane</keyword>
<evidence type="ECO:0000313" key="8">
    <source>
        <dbReference type="Proteomes" id="UP000185557"/>
    </source>
</evidence>
<accession>A0A1U7JBN6</accession>